<dbReference type="InterPro" id="IPR009739">
    <property type="entry name" value="LprI-like_N"/>
</dbReference>
<keyword evidence="4" id="KW-1185">Reference proteome</keyword>
<dbReference type="PANTHER" id="PTHR39176:SF1">
    <property type="entry name" value="PERIPLASMIC PROTEIN"/>
    <property type="match status" value="1"/>
</dbReference>
<dbReference type="OrthoDB" id="7340239at2"/>
<dbReference type="AlphaFoldDB" id="A0A1X6Y6I2"/>
<dbReference type="Proteomes" id="UP000193570">
    <property type="component" value="Unassembled WGS sequence"/>
</dbReference>
<proteinExistence type="predicted"/>
<protein>
    <recommendedName>
        <fullName evidence="2">Lysozyme inhibitor LprI-like N-terminal domain-containing protein</fullName>
    </recommendedName>
</protein>
<evidence type="ECO:0000313" key="3">
    <source>
        <dbReference type="EMBL" id="SLN12082.1"/>
    </source>
</evidence>
<feature type="domain" description="Lysozyme inhibitor LprI-like N-terminal" evidence="2">
    <location>
        <begin position="27"/>
        <end position="112"/>
    </location>
</feature>
<dbReference type="Gene3D" id="1.20.1270.180">
    <property type="match status" value="1"/>
</dbReference>
<dbReference type="PANTHER" id="PTHR39176">
    <property type="entry name" value="PERIPLASMIC PROTEIN-RELATED"/>
    <property type="match status" value="1"/>
</dbReference>
<evidence type="ECO:0000256" key="1">
    <source>
        <dbReference type="SAM" id="SignalP"/>
    </source>
</evidence>
<feature type="chain" id="PRO_5013298873" description="Lysozyme inhibitor LprI-like N-terminal domain-containing protein" evidence="1">
    <location>
        <begin position="24"/>
        <end position="118"/>
    </location>
</feature>
<evidence type="ECO:0000259" key="2">
    <source>
        <dbReference type="Pfam" id="PF07007"/>
    </source>
</evidence>
<sequence>MRFSLIIAAVLLATLPVAGSAQASCSGTTSAAITQCEHTRWQRADAELNRLWRELKPRADAQGTGQALLTQQRRWLQRRDATCEQELGHGGSLDRALYYGCMKDMTVQRNAEFRAMLR</sequence>
<organism evidence="3 4">
    <name type="scientific">Roseivivax jejudonensis</name>
    <dbReference type="NCBI Taxonomy" id="1529041"/>
    <lineage>
        <taxon>Bacteria</taxon>
        <taxon>Pseudomonadati</taxon>
        <taxon>Pseudomonadota</taxon>
        <taxon>Alphaproteobacteria</taxon>
        <taxon>Rhodobacterales</taxon>
        <taxon>Roseobacteraceae</taxon>
        <taxon>Roseivivax</taxon>
    </lineage>
</organism>
<gene>
    <name evidence="3" type="ORF">ROJ8625_00310</name>
</gene>
<name>A0A1X6Y6I2_9RHOB</name>
<dbReference type="EMBL" id="FWFK01000001">
    <property type="protein sequence ID" value="SLN12082.1"/>
    <property type="molecule type" value="Genomic_DNA"/>
</dbReference>
<dbReference type="RefSeq" id="WP_159456692.1">
    <property type="nucleotide sequence ID" value="NZ_FWFK01000001.1"/>
</dbReference>
<accession>A0A1X6Y6I2</accession>
<feature type="signal peptide" evidence="1">
    <location>
        <begin position="1"/>
        <end position="23"/>
    </location>
</feature>
<evidence type="ECO:0000313" key="4">
    <source>
        <dbReference type="Proteomes" id="UP000193570"/>
    </source>
</evidence>
<keyword evidence="1" id="KW-0732">Signal</keyword>
<reference evidence="3 4" key="1">
    <citation type="submission" date="2017-03" db="EMBL/GenBank/DDBJ databases">
        <authorList>
            <person name="Afonso C.L."/>
            <person name="Miller P.J."/>
            <person name="Scott M.A."/>
            <person name="Spackman E."/>
            <person name="Goraichik I."/>
            <person name="Dimitrov K.M."/>
            <person name="Suarez D.L."/>
            <person name="Swayne D.E."/>
        </authorList>
    </citation>
    <scope>NUCLEOTIDE SEQUENCE [LARGE SCALE GENOMIC DNA]</scope>
    <source>
        <strain evidence="3 4">CECT 8625</strain>
    </source>
</reference>
<dbReference type="Pfam" id="PF07007">
    <property type="entry name" value="LprI"/>
    <property type="match status" value="1"/>
</dbReference>